<proteinExistence type="predicted"/>
<dbReference type="Proteomes" id="UP000244013">
    <property type="component" value="Unassembled WGS sequence"/>
</dbReference>
<sequence>MHCIERLGDQRGDDGLAKRIRLHQGILKMLAKPLIGI</sequence>
<evidence type="ECO:0000313" key="2">
    <source>
        <dbReference type="Proteomes" id="UP000244013"/>
    </source>
</evidence>
<comment type="caution">
    <text evidence="1">The sequence shown here is derived from an EMBL/GenBank/DDBJ whole genome shotgun (WGS) entry which is preliminary data.</text>
</comment>
<dbReference type="EMBL" id="QAYE01000005">
    <property type="protein sequence ID" value="PTW46423.1"/>
    <property type="molecule type" value="Genomic_DNA"/>
</dbReference>
<protein>
    <submittedName>
        <fullName evidence="1">Uncharacterized protein</fullName>
    </submittedName>
</protein>
<organism evidence="1 2">
    <name type="scientific">Sphingomonas faeni</name>
    <dbReference type="NCBI Taxonomy" id="185950"/>
    <lineage>
        <taxon>Bacteria</taxon>
        <taxon>Pseudomonadati</taxon>
        <taxon>Pseudomonadota</taxon>
        <taxon>Alphaproteobacteria</taxon>
        <taxon>Sphingomonadales</taxon>
        <taxon>Sphingomonadaceae</taxon>
        <taxon>Sphingomonas</taxon>
    </lineage>
</organism>
<dbReference type="AlphaFoldDB" id="A0A2T5U4K7"/>
<name>A0A2T5U4K7_9SPHN</name>
<gene>
    <name evidence="1" type="ORF">C8J25_105203</name>
</gene>
<accession>A0A2T5U4K7</accession>
<reference evidence="1 2" key="1">
    <citation type="submission" date="2018-04" db="EMBL/GenBank/DDBJ databases">
        <title>Genomic Encyclopedia of Type Strains, Phase III (KMG-III): the genomes of soil and plant-associated and newly described type strains.</title>
        <authorList>
            <person name="Whitman W."/>
        </authorList>
    </citation>
    <scope>NUCLEOTIDE SEQUENCE [LARGE SCALE GENOMIC DNA]</scope>
    <source>
        <strain evidence="1 2">MA-olki</strain>
    </source>
</reference>
<evidence type="ECO:0000313" key="1">
    <source>
        <dbReference type="EMBL" id="PTW46423.1"/>
    </source>
</evidence>